<evidence type="ECO:0000256" key="2">
    <source>
        <dbReference type="ARBA" id="ARBA00004362"/>
    </source>
</evidence>
<feature type="binding site" evidence="6">
    <location>
        <position position="359"/>
    </location>
    <ligand>
        <name>substrate</name>
    </ligand>
</feature>
<dbReference type="EC" id="1.4.3.-" evidence="7"/>
<dbReference type="InterPro" id="IPR050703">
    <property type="entry name" value="Flavin_MAO"/>
</dbReference>
<keyword evidence="7" id="KW-0285">Flavoprotein</keyword>
<dbReference type="Gene3D" id="3.50.50.60">
    <property type="entry name" value="FAD/NAD(P)-binding domain"/>
    <property type="match status" value="1"/>
</dbReference>
<dbReference type="AlphaFoldDB" id="A0A1S3I702"/>
<keyword evidence="9" id="KW-1185">Reference proteome</keyword>
<comment type="cofactor">
    <cofactor evidence="1 7">
        <name>FAD</name>
        <dbReference type="ChEBI" id="CHEBI:57692"/>
    </cofactor>
</comment>
<feature type="binding site" evidence="6">
    <location>
        <begin position="48"/>
        <end position="49"/>
    </location>
    <ligand>
        <name>FAD</name>
        <dbReference type="ChEBI" id="CHEBI:57692"/>
    </ligand>
</feature>
<dbReference type="OrthoDB" id="7777654at2759"/>
<dbReference type="Gene3D" id="1.10.405.10">
    <property type="entry name" value="Guanine Nucleotide Dissociation Inhibitor, domain 1"/>
    <property type="match status" value="1"/>
</dbReference>
<comment type="subcellular location">
    <subcellularLocation>
        <location evidence="2">Mitochondrion outer membrane</location>
        <topology evidence="2">Single-pass type IV membrane protein</topology>
        <orientation evidence="2">Cytoplasmic side</orientation>
    </subcellularLocation>
</comment>
<evidence type="ECO:0000256" key="3">
    <source>
        <dbReference type="ARBA" id="ARBA00005995"/>
    </source>
</evidence>
<dbReference type="Proteomes" id="UP000085678">
    <property type="component" value="Unplaced"/>
</dbReference>
<dbReference type="InterPro" id="IPR036188">
    <property type="entry name" value="FAD/NAD-bd_sf"/>
</dbReference>
<dbReference type="GO" id="GO:0005741">
    <property type="term" value="C:mitochondrial outer membrane"/>
    <property type="evidence" value="ECO:0007669"/>
    <property type="project" value="UniProtKB-SubCell"/>
</dbReference>
<evidence type="ECO:0000256" key="7">
    <source>
        <dbReference type="RuleBase" id="RU362067"/>
    </source>
</evidence>
<dbReference type="SUPFAM" id="SSF54373">
    <property type="entry name" value="FAD-linked reductases, C-terminal domain"/>
    <property type="match status" value="1"/>
</dbReference>
<dbReference type="Pfam" id="PF01593">
    <property type="entry name" value="Amino_oxidase"/>
    <property type="match status" value="1"/>
</dbReference>
<evidence type="ECO:0000259" key="8">
    <source>
        <dbReference type="Pfam" id="PF01593"/>
    </source>
</evidence>
<dbReference type="PRINTS" id="PR00757">
    <property type="entry name" value="AMINEOXDASEF"/>
</dbReference>
<evidence type="ECO:0000313" key="9">
    <source>
        <dbReference type="Proteomes" id="UP000085678"/>
    </source>
</evidence>
<dbReference type="STRING" id="7574.A0A1S3I702"/>
<dbReference type="PANTHER" id="PTHR43563:SF14">
    <property type="entry name" value="AMINE OXIDASE"/>
    <property type="match status" value="1"/>
</dbReference>
<accession>A0A1S3I702</accession>
<keyword evidence="4 7" id="KW-0560">Oxidoreductase</keyword>
<reference evidence="10" key="2">
    <citation type="submission" date="2025-08" db="UniProtKB">
        <authorList>
            <consortium name="RefSeq"/>
        </authorList>
    </citation>
    <scope>IDENTIFICATION</scope>
</reference>
<dbReference type="GO" id="GO:0097621">
    <property type="term" value="F:monoamine oxidase activity"/>
    <property type="evidence" value="ECO:0007669"/>
    <property type="project" value="UniProtKB-EC"/>
</dbReference>
<reference evidence="10" key="1">
    <citation type="journal article" date="2015" name="Nat. Commun.">
        <title>The Lingula genome provides insights into brachiopod evolution and the origin of phosphate biomineralization.</title>
        <authorList>
            <person name="Luo Y.J."/>
            <person name="Takeuchi T."/>
            <person name="Koyanagi R."/>
            <person name="Yamada L."/>
            <person name="Kanda M."/>
            <person name="Khalturina M."/>
            <person name="Fujie M."/>
            <person name="Yamasaki S.I."/>
            <person name="Endo K."/>
            <person name="Satoh N."/>
        </authorList>
    </citation>
    <scope>NUCLEOTIDE SEQUENCE</scope>
</reference>
<dbReference type="Gene3D" id="3.90.660.10">
    <property type="match status" value="1"/>
</dbReference>
<feature type="binding site" evidence="6">
    <location>
        <position position="252"/>
    </location>
    <ligand>
        <name>FAD</name>
        <dbReference type="ChEBI" id="CHEBI:57692"/>
    </ligand>
</feature>
<dbReference type="InterPro" id="IPR002937">
    <property type="entry name" value="Amino_oxidase"/>
</dbReference>
<dbReference type="InParanoid" id="A0A1S3I702"/>
<keyword evidence="7" id="KW-0274">FAD</keyword>
<dbReference type="PANTHER" id="PTHR43563">
    <property type="entry name" value="AMINE OXIDASE"/>
    <property type="match status" value="1"/>
</dbReference>
<sequence>MNANADEKMASPASVEVDVVVVGAGLSGLSAAYELTKRDPSLRVAVLEAKDRVGGRTLTTTLKAAGGEDVWDLGGQWVGSSQTHIMALIQELGLEVYSQYDKGKKYMKLGDNKIRTFTSIPALPFWVLIDLYFLMRKIDSMSSQVPIEDPYQCQYAEKWDSITVEEFMQQQCWTAGAKEAADCLFLILGGADCSQMSLLFLLAQTNAAGGTGAVFDSSQSGQEFKVKGGTQQISSLLAEKIGKQNIFLNHPVMTVTQDDTQVHITTTKGDVFKCSRAIFTTMPQQTASMQFNPCLPAEKLELFKRMPAGYIVKFIITYQTAFWRDEGFSGEIVSSGKTDLLLGVLDATSPNGNPALVGFVAAKHAVKWSSQEASKRKAAVLSAIAEFLGPQAEECLDYVEKNWGEEPYTLGGPGCIGGTGCMAYYAAGLRKPFKRIHFGGTESATAWCSYLSGAVQAGIRTAIEVLHHLRPQTVTQEELKQTAYCPDSAQKKND</sequence>
<gene>
    <name evidence="10" type="primary">LOC106161269</name>
</gene>
<feature type="domain" description="Amine oxidase" evidence="8">
    <location>
        <begin position="26"/>
        <end position="466"/>
    </location>
</feature>
<name>A0A1S3I702_LINAN</name>
<comment type="similarity">
    <text evidence="3 7">Belongs to the flavin monoamine oxidase family.</text>
</comment>
<dbReference type="FunCoup" id="A0A1S3I702">
    <property type="interactions" value="237"/>
</dbReference>
<comment type="catalytic activity">
    <reaction evidence="5">
        <text>a secondary aliphatic amine + O2 + H2O = a primary amine + an aldehyde + H2O2</text>
        <dbReference type="Rhea" id="RHEA:26414"/>
        <dbReference type="ChEBI" id="CHEBI:15377"/>
        <dbReference type="ChEBI" id="CHEBI:15379"/>
        <dbReference type="ChEBI" id="CHEBI:16240"/>
        <dbReference type="ChEBI" id="CHEBI:17478"/>
        <dbReference type="ChEBI" id="CHEBI:58855"/>
        <dbReference type="ChEBI" id="CHEBI:65296"/>
        <dbReference type="EC" id="1.4.3.4"/>
    </reaction>
</comment>
<dbReference type="KEGG" id="lak:106161269"/>
<evidence type="ECO:0000256" key="6">
    <source>
        <dbReference type="PIRSR" id="PIRSR601613-1"/>
    </source>
</evidence>
<dbReference type="GeneID" id="106161269"/>
<organism evidence="9 10">
    <name type="scientific">Lingula anatina</name>
    <name type="common">Brachiopod</name>
    <name type="synonym">Lingula unguis</name>
    <dbReference type="NCBI Taxonomy" id="7574"/>
    <lineage>
        <taxon>Eukaryota</taxon>
        <taxon>Metazoa</taxon>
        <taxon>Spiralia</taxon>
        <taxon>Lophotrochozoa</taxon>
        <taxon>Brachiopoda</taxon>
        <taxon>Linguliformea</taxon>
        <taxon>Lingulata</taxon>
        <taxon>Lingulida</taxon>
        <taxon>Linguloidea</taxon>
        <taxon>Lingulidae</taxon>
        <taxon>Lingula</taxon>
    </lineage>
</organism>
<proteinExistence type="inferred from homology"/>
<evidence type="ECO:0000256" key="4">
    <source>
        <dbReference type="ARBA" id="ARBA00023002"/>
    </source>
</evidence>
<dbReference type="RefSeq" id="XP_013393626.1">
    <property type="nucleotide sequence ID" value="XM_013538172.1"/>
</dbReference>
<dbReference type="InterPro" id="IPR001613">
    <property type="entry name" value="Flavin_amine_oxidase"/>
</dbReference>
<dbReference type="SUPFAM" id="SSF51905">
    <property type="entry name" value="FAD/NAD(P)-binding domain"/>
    <property type="match status" value="1"/>
</dbReference>
<evidence type="ECO:0000256" key="1">
    <source>
        <dbReference type="ARBA" id="ARBA00001974"/>
    </source>
</evidence>
<evidence type="ECO:0000313" key="10">
    <source>
        <dbReference type="RefSeq" id="XP_013393626.1"/>
    </source>
</evidence>
<feature type="binding site" evidence="6">
    <location>
        <position position="27"/>
    </location>
    <ligand>
        <name>FAD</name>
        <dbReference type="ChEBI" id="CHEBI:57692"/>
    </ligand>
</feature>
<feature type="binding site" evidence="6">
    <location>
        <position position="442"/>
    </location>
    <ligand>
        <name>FAD</name>
        <dbReference type="ChEBI" id="CHEBI:57692"/>
    </ligand>
</feature>
<dbReference type="GO" id="GO:0008131">
    <property type="term" value="F:primary methylamine oxidase activity"/>
    <property type="evidence" value="ECO:0007669"/>
    <property type="project" value="UniProtKB-ARBA"/>
</dbReference>
<evidence type="ECO:0000256" key="5">
    <source>
        <dbReference type="ARBA" id="ARBA00048448"/>
    </source>
</evidence>
<protein>
    <recommendedName>
        <fullName evidence="7">Amine oxidase</fullName>
        <ecNumber evidence="7">1.4.3.-</ecNumber>
    </recommendedName>
</protein>